<dbReference type="EMBL" id="JAIXMP010000004">
    <property type="protein sequence ID" value="KAI9274406.1"/>
    <property type="molecule type" value="Genomic_DNA"/>
</dbReference>
<gene>
    <name evidence="6" type="ORF">BDA99DRAFT_237290</name>
</gene>
<reference evidence="6" key="2">
    <citation type="submission" date="2023-02" db="EMBL/GenBank/DDBJ databases">
        <authorList>
            <consortium name="DOE Joint Genome Institute"/>
            <person name="Mondo S.J."/>
            <person name="Chang Y."/>
            <person name="Wang Y."/>
            <person name="Ahrendt S."/>
            <person name="Andreopoulos W."/>
            <person name="Barry K."/>
            <person name="Beard J."/>
            <person name="Benny G.L."/>
            <person name="Blankenship S."/>
            <person name="Bonito G."/>
            <person name="Cuomo C."/>
            <person name="Desiro A."/>
            <person name="Gervers K.A."/>
            <person name="Hundley H."/>
            <person name="Kuo A."/>
            <person name="LaButti K."/>
            <person name="Lang B.F."/>
            <person name="Lipzen A."/>
            <person name="O'Donnell K."/>
            <person name="Pangilinan J."/>
            <person name="Reynolds N."/>
            <person name="Sandor L."/>
            <person name="Smith M.W."/>
            <person name="Tsang A."/>
            <person name="Grigoriev I.V."/>
            <person name="Stajich J.E."/>
            <person name="Spatafora J.W."/>
        </authorList>
    </citation>
    <scope>NUCLEOTIDE SEQUENCE</scope>
    <source>
        <strain evidence="6">RSA 2281</strain>
    </source>
</reference>
<dbReference type="GO" id="GO:0004180">
    <property type="term" value="F:carboxypeptidase activity"/>
    <property type="evidence" value="ECO:0007669"/>
    <property type="project" value="UniProtKB-KW"/>
</dbReference>
<dbReference type="Gene3D" id="3.40.50.1820">
    <property type="entry name" value="alpha/beta hydrolase"/>
    <property type="match status" value="1"/>
</dbReference>
<proteinExistence type="inferred from homology"/>
<dbReference type="SUPFAM" id="SSF53474">
    <property type="entry name" value="alpha/beta-Hydrolases"/>
    <property type="match status" value="1"/>
</dbReference>
<evidence type="ECO:0000256" key="3">
    <source>
        <dbReference type="ARBA" id="ARBA00022729"/>
    </source>
</evidence>
<dbReference type="GO" id="GO:0006508">
    <property type="term" value="P:proteolysis"/>
    <property type="evidence" value="ECO:0007669"/>
    <property type="project" value="UniProtKB-KW"/>
</dbReference>
<dbReference type="AlphaFoldDB" id="A0AAD5KRC5"/>
<organism evidence="6 7">
    <name type="scientific">Phascolomyces articulosus</name>
    <dbReference type="NCBI Taxonomy" id="60185"/>
    <lineage>
        <taxon>Eukaryota</taxon>
        <taxon>Fungi</taxon>
        <taxon>Fungi incertae sedis</taxon>
        <taxon>Mucoromycota</taxon>
        <taxon>Mucoromycotina</taxon>
        <taxon>Mucoromycetes</taxon>
        <taxon>Mucorales</taxon>
        <taxon>Lichtheimiaceae</taxon>
        <taxon>Phascolomyces</taxon>
    </lineage>
</organism>
<keyword evidence="3" id="KW-0732">Signal</keyword>
<evidence type="ECO:0000256" key="1">
    <source>
        <dbReference type="ARBA" id="ARBA00011079"/>
    </source>
</evidence>
<dbReference type="PANTHER" id="PTHR11010:SF117">
    <property type="entry name" value="SERINE PROTEASE 16"/>
    <property type="match status" value="1"/>
</dbReference>
<dbReference type="Pfam" id="PF05577">
    <property type="entry name" value="Peptidase_S28"/>
    <property type="match status" value="1"/>
</dbReference>
<dbReference type="InterPro" id="IPR008758">
    <property type="entry name" value="Peptidase_S28"/>
</dbReference>
<evidence type="ECO:0000313" key="6">
    <source>
        <dbReference type="EMBL" id="KAI9274406.1"/>
    </source>
</evidence>
<keyword evidence="4" id="KW-0378">Hydrolase</keyword>
<keyword evidence="7" id="KW-1185">Reference proteome</keyword>
<sequence>MYSLFHAQHQVHAAFVAPPPVEEKYGPFYFDQLVDHSNPSAGTFKHRYWANTDWYQSGGPVILYNAGEMDAIDRAIYVKNSSMALLAEQLHGVVIVMEHRCYGGSQLGPDYSVEYLKTLNTEQALEDIASIIKEVKLPNLEIPPAPETKWIVYGGSYSGNLAAWMRYRYPDIVFAAVPSSAPVQMKYNYFEYFYPIRKFGPKHCIHAVEQVISHVDHILFSPLQGPKERLKESFGVKDLKHDDDFANCMFLVYSVYTLF</sequence>
<name>A0AAD5KRC5_9FUNG</name>
<dbReference type="Proteomes" id="UP001209540">
    <property type="component" value="Unassembled WGS sequence"/>
</dbReference>
<keyword evidence="5" id="KW-0325">Glycoprotein</keyword>
<comment type="caution">
    <text evidence="6">The sequence shown here is derived from an EMBL/GenBank/DDBJ whole genome shotgun (WGS) entry which is preliminary data.</text>
</comment>
<dbReference type="GO" id="GO:0070008">
    <property type="term" value="F:serine-type exopeptidase activity"/>
    <property type="evidence" value="ECO:0007669"/>
    <property type="project" value="InterPro"/>
</dbReference>
<protein>
    <submittedName>
        <fullName evidence="6">Serine carboxypeptidase S28-domain-containing protein</fullName>
    </submittedName>
</protein>
<accession>A0AAD5KRC5</accession>
<evidence type="ECO:0000256" key="4">
    <source>
        <dbReference type="ARBA" id="ARBA00022801"/>
    </source>
</evidence>
<evidence type="ECO:0000256" key="5">
    <source>
        <dbReference type="ARBA" id="ARBA00023180"/>
    </source>
</evidence>
<reference evidence="6" key="1">
    <citation type="journal article" date="2022" name="IScience">
        <title>Evolution of zygomycete secretomes and the origins of terrestrial fungal ecologies.</title>
        <authorList>
            <person name="Chang Y."/>
            <person name="Wang Y."/>
            <person name="Mondo S."/>
            <person name="Ahrendt S."/>
            <person name="Andreopoulos W."/>
            <person name="Barry K."/>
            <person name="Beard J."/>
            <person name="Benny G.L."/>
            <person name="Blankenship S."/>
            <person name="Bonito G."/>
            <person name="Cuomo C."/>
            <person name="Desiro A."/>
            <person name="Gervers K.A."/>
            <person name="Hundley H."/>
            <person name="Kuo A."/>
            <person name="LaButti K."/>
            <person name="Lang B.F."/>
            <person name="Lipzen A."/>
            <person name="O'Donnell K."/>
            <person name="Pangilinan J."/>
            <person name="Reynolds N."/>
            <person name="Sandor L."/>
            <person name="Smith M.E."/>
            <person name="Tsang A."/>
            <person name="Grigoriev I.V."/>
            <person name="Stajich J.E."/>
            <person name="Spatafora J.W."/>
        </authorList>
    </citation>
    <scope>NUCLEOTIDE SEQUENCE</scope>
    <source>
        <strain evidence="6">RSA 2281</strain>
    </source>
</reference>
<dbReference type="PANTHER" id="PTHR11010">
    <property type="entry name" value="PROTEASE S28 PRO-X CARBOXYPEPTIDASE-RELATED"/>
    <property type="match status" value="1"/>
</dbReference>
<dbReference type="GO" id="GO:0008239">
    <property type="term" value="F:dipeptidyl-peptidase activity"/>
    <property type="evidence" value="ECO:0007669"/>
    <property type="project" value="TreeGrafter"/>
</dbReference>
<comment type="similarity">
    <text evidence="1">Belongs to the peptidase S28 family.</text>
</comment>
<keyword evidence="6" id="KW-0121">Carboxypeptidase</keyword>
<evidence type="ECO:0000256" key="2">
    <source>
        <dbReference type="ARBA" id="ARBA00022670"/>
    </source>
</evidence>
<dbReference type="InterPro" id="IPR029058">
    <property type="entry name" value="AB_hydrolase_fold"/>
</dbReference>
<evidence type="ECO:0000313" key="7">
    <source>
        <dbReference type="Proteomes" id="UP001209540"/>
    </source>
</evidence>
<keyword evidence="2" id="KW-0645">Protease</keyword>